<keyword evidence="3" id="KW-0813">Transport</keyword>
<keyword evidence="5" id="KW-0375">Hydrogen ion transport</keyword>
<feature type="transmembrane region" description="Helical" evidence="10">
    <location>
        <begin position="6"/>
        <end position="25"/>
    </location>
</feature>
<dbReference type="RefSeq" id="XP_007709095.1">
    <property type="nucleotide sequence ID" value="XM_007710905.1"/>
</dbReference>
<dbReference type="PANTHER" id="PTHR12263:SF0">
    <property type="entry name" value="V-TYPE PROTON ATPASE SUBUNIT"/>
    <property type="match status" value="1"/>
</dbReference>
<dbReference type="GO" id="GO:0000220">
    <property type="term" value="C:vacuolar proton-transporting V-type ATPase, V0 domain"/>
    <property type="evidence" value="ECO:0007669"/>
    <property type="project" value="TreeGrafter"/>
</dbReference>
<evidence type="ECO:0000256" key="4">
    <source>
        <dbReference type="ARBA" id="ARBA00022692"/>
    </source>
</evidence>
<dbReference type="Proteomes" id="UP000053841">
    <property type="component" value="Unassembled WGS sequence"/>
</dbReference>
<dbReference type="GO" id="GO:0007035">
    <property type="term" value="P:vacuolar acidification"/>
    <property type="evidence" value="ECO:0007669"/>
    <property type="project" value="TreeGrafter"/>
</dbReference>
<evidence type="ECO:0000256" key="9">
    <source>
        <dbReference type="SAM" id="MobiDB-lite"/>
    </source>
</evidence>
<keyword evidence="7" id="KW-0406">Ion transport</keyword>
<proteinExistence type="inferred from homology"/>
<keyword evidence="8 10" id="KW-0472">Membrane</keyword>
<keyword evidence="12" id="KW-1185">Reference proteome</keyword>
<protein>
    <submittedName>
        <fullName evidence="11">Uncharacterized protein</fullName>
    </submittedName>
</protein>
<evidence type="ECO:0000256" key="5">
    <source>
        <dbReference type="ARBA" id="ARBA00022781"/>
    </source>
</evidence>
<dbReference type="GO" id="GO:0012505">
    <property type="term" value="C:endomembrane system"/>
    <property type="evidence" value="ECO:0007669"/>
    <property type="project" value="UniProtKB-SubCell"/>
</dbReference>
<comment type="similarity">
    <text evidence="2">Belongs to the V-ATPase e1/e2 subunit family.</text>
</comment>
<dbReference type="OrthoDB" id="1508846at2759"/>
<reference evidence="11 12" key="1">
    <citation type="journal article" date="2013" name="PLoS Genet.">
        <title>Comparative genome structure, secondary metabolite, and effector coding capacity across Cochliobolus pathogens.</title>
        <authorList>
            <person name="Condon B.J."/>
            <person name="Leng Y."/>
            <person name="Wu D."/>
            <person name="Bushley K.E."/>
            <person name="Ohm R.A."/>
            <person name="Otillar R."/>
            <person name="Martin J."/>
            <person name="Schackwitz W."/>
            <person name="Grimwood J."/>
            <person name="MohdZainudin N."/>
            <person name="Xue C."/>
            <person name="Wang R."/>
            <person name="Manning V.A."/>
            <person name="Dhillon B."/>
            <person name="Tu Z.J."/>
            <person name="Steffenson B.J."/>
            <person name="Salamov A."/>
            <person name="Sun H."/>
            <person name="Lowry S."/>
            <person name="LaButti K."/>
            <person name="Han J."/>
            <person name="Copeland A."/>
            <person name="Lindquist E."/>
            <person name="Barry K."/>
            <person name="Schmutz J."/>
            <person name="Baker S.E."/>
            <person name="Ciuffetti L.M."/>
            <person name="Grigoriev I.V."/>
            <person name="Zhong S."/>
            <person name="Turgeon B.G."/>
        </authorList>
    </citation>
    <scope>NUCLEOTIDE SEQUENCE [LARGE SCALE GENOMIC DNA]</scope>
    <source>
        <strain evidence="11 12">26-R-13</strain>
    </source>
</reference>
<keyword evidence="4 10" id="KW-0812">Transmembrane</keyword>
<dbReference type="InterPro" id="IPR008389">
    <property type="entry name" value="ATPase_V0-cplx_e1/e2_su"/>
</dbReference>
<dbReference type="EMBL" id="KI964560">
    <property type="protein sequence ID" value="EUC36535.1"/>
    <property type="molecule type" value="Genomic_DNA"/>
</dbReference>
<keyword evidence="6 10" id="KW-1133">Transmembrane helix</keyword>
<dbReference type="PANTHER" id="PTHR12263">
    <property type="entry name" value="VACUOLAR ATP SYNTHASE SUBUNIT H"/>
    <property type="match status" value="1"/>
</dbReference>
<feature type="region of interest" description="Disordered" evidence="9">
    <location>
        <begin position="62"/>
        <end position="81"/>
    </location>
</feature>
<evidence type="ECO:0000313" key="11">
    <source>
        <dbReference type="EMBL" id="EUC36535.1"/>
    </source>
</evidence>
<evidence type="ECO:0000313" key="12">
    <source>
        <dbReference type="Proteomes" id="UP000053841"/>
    </source>
</evidence>
<evidence type="ECO:0000256" key="7">
    <source>
        <dbReference type="ARBA" id="ARBA00023065"/>
    </source>
</evidence>
<sequence length="139" mass="15111">MANGWAPIIGLIVVVIFCAAAWVLAPKGENQTYVYRTIPSSKTASTPSKPCLRTKVSSQNLGAAAAVDDQDDNERKLRGGTPGTKRVHFAYDGETVWRSTLVLSAAAMYIMWAITFLAQLHPLISPVRNDLRPELNGGR</sequence>
<evidence type="ECO:0000256" key="2">
    <source>
        <dbReference type="ARBA" id="ARBA00008328"/>
    </source>
</evidence>
<feature type="transmembrane region" description="Helical" evidence="10">
    <location>
        <begin position="101"/>
        <end position="124"/>
    </location>
</feature>
<comment type="subcellular location">
    <subcellularLocation>
        <location evidence="1">Endomembrane system</location>
        <topology evidence="1">Multi-pass membrane protein</topology>
    </subcellularLocation>
</comment>
<evidence type="ECO:0000256" key="10">
    <source>
        <dbReference type="SAM" id="Phobius"/>
    </source>
</evidence>
<dbReference type="GO" id="GO:0046961">
    <property type="term" value="F:proton-transporting ATPase activity, rotational mechanism"/>
    <property type="evidence" value="ECO:0007669"/>
    <property type="project" value="InterPro"/>
</dbReference>
<dbReference type="GeneID" id="19145466"/>
<evidence type="ECO:0000256" key="1">
    <source>
        <dbReference type="ARBA" id="ARBA00004127"/>
    </source>
</evidence>
<dbReference type="STRING" id="930089.W6YFS7"/>
<gene>
    <name evidence="11" type="ORF">COCCADRAFT_2370</name>
</gene>
<evidence type="ECO:0000256" key="8">
    <source>
        <dbReference type="ARBA" id="ARBA00023136"/>
    </source>
</evidence>
<accession>W6YFS7</accession>
<dbReference type="HOGENOM" id="CLU_153325_0_0_1"/>
<evidence type="ECO:0000256" key="3">
    <source>
        <dbReference type="ARBA" id="ARBA00022448"/>
    </source>
</evidence>
<dbReference type="AlphaFoldDB" id="W6YFS7"/>
<organism evidence="11 12">
    <name type="scientific">Cochliobolus carbonum (strain 26-R-13)</name>
    <name type="common">Maize leaf spot fungus</name>
    <name type="synonym">Bipolaris zeicola</name>
    <dbReference type="NCBI Taxonomy" id="930089"/>
    <lineage>
        <taxon>Eukaryota</taxon>
        <taxon>Fungi</taxon>
        <taxon>Dikarya</taxon>
        <taxon>Ascomycota</taxon>
        <taxon>Pezizomycotina</taxon>
        <taxon>Dothideomycetes</taxon>
        <taxon>Pleosporomycetidae</taxon>
        <taxon>Pleosporales</taxon>
        <taxon>Pleosporineae</taxon>
        <taxon>Pleosporaceae</taxon>
        <taxon>Bipolaris</taxon>
    </lineage>
</organism>
<dbReference type="KEGG" id="bze:COCCADRAFT_2370"/>
<evidence type="ECO:0000256" key="6">
    <source>
        <dbReference type="ARBA" id="ARBA00022989"/>
    </source>
</evidence>
<name>W6YFS7_COCC2</name>
<dbReference type="Pfam" id="PF05493">
    <property type="entry name" value="ATP_synt_H"/>
    <property type="match status" value="1"/>
</dbReference>